<dbReference type="EMBL" id="CAJOBA010003885">
    <property type="protein sequence ID" value="CAF3696105.1"/>
    <property type="molecule type" value="Genomic_DNA"/>
</dbReference>
<keyword evidence="1" id="KW-0812">Transmembrane</keyword>
<dbReference type="Proteomes" id="UP000682733">
    <property type="component" value="Unassembled WGS sequence"/>
</dbReference>
<evidence type="ECO:0000313" key="2">
    <source>
        <dbReference type="EMBL" id="CAF0918231.1"/>
    </source>
</evidence>
<accession>A0A8S2I0C7</accession>
<organism evidence="3 4">
    <name type="scientific">Didymodactylos carnosus</name>
    <dbReference type="NCBI Taxonomy" id="1234261"/>
    <lineage>
        <taxon>Eukaryota</taxon>
        <taxon>Metazoa</taxon>
        <taxon>Spiralia</taxon>
        <taxon>Gnathifera</taxon>
        <taxon>Rotifera</taxon>
        <taxon>Eurotatoria</taxon>
        <taxon>Bdelloidea</taxon>
        <taxon>Philodinida</taxon>
        <taxon>Philodinidae</taxon>
        <taxon>Didymodactylos</taxon>
    </lineage>
</organism>
<sequence>MTFNLFSNVDSSNDDDDVRYELITTRLFLLLMTGALTVLIFYTGLSLQQKTVFIDSPSLATYEALDIKYHNTLTCPCSEMSVKYASFLSFTSTYHQVCTSSVVSDQWFDYLVHQYSLASYYSDDFRTLIAPHSVVLKAFCQLSQTTVTNAVVQFNQRIFVSAQVLSDDLFQLQAQAVINLFKSQTSGSFTRLLDLISSMTQGNNLIPMFDSHFLVGMFGSQGEILPYDGAYEDDNGSPCRCGTSSICTSKVGIYDSTNGKSLLFTVDGFRTGCWQLEALFQSTLECFFNQTCFDRIQSLMNSSVPLNATILNSTLLINYSTTSTIGTMVKQLMLEQWNASISYSHYYNECSPSYCMYTYTTRLDTAFMLTSIVSLVGGLSKVLRVVTPLIILLFRQLRNRKSQEDEKRKN</sequence>
<name>A0A8S2I0C7_9BILA</name>
<dbReference type="EMBL" id="CAJNOK010003884">
    <property type="protein sequence ID" value="CAF0918231.1"/>
    <property type="molecule type" value="Genomic_DNA"/>
</dbReference>
<feature type="transmembrane region" description="Helical" evidence="1">
    <location>
        <begin position="366"/>
        <end position="394"/>
    </location>
</feature>
<evidence type="ECO:0000256" key="1">
    <source>
        <dbReference type="SAM" id="Phobius"/>
    </source>
</evidence>
<dbReference type="Proteomes" id="UP000677228">
    <property type="component" value="Unassembled WGS sequence"/>
</dbReference>
<evidence type="ECO:0000313" key="3">
    <source>
        <dbReference type="EMBL" id="CAF3696105.1"/>
    </source>
</evidence>
<proteinExistence type="predicted"/>
<reference evidence="3" key="1">
    <citation type="submission" date="2021-02" db="EMBL/GenBank/DDBJ databases">
        <authorList>
            <person name="Nowell W R."/>
        </authorList>
    </citation>
    <scope>NUCLEOTIDE SEQUENCE</scope>
</reference>
<dbReference type="AlphaFoldDB" id="A0A8S2I0C7"/>
<comment type="caution">
    <text evidence="3">The sequence shown here is derived from an EMBL/GenBank/DDBJ whole genome shotgun (WGS) entry which is preliminary data.</text>
</comment>
<feature type="transmembrane region" description="Helical" evidence="1">
    <location>
        <begin position="27"/>
        <end position="45"/>
    </location>
</feature>
<keyword evidence="1" id="KW-1133">Transmembrane helix</keyword>
<evidence type="ECO:0000313" key="4">
    <source>
        <dbReference type="Proteomes" id="UP000682733"/>
    </source>
</evidence>
<keyword evidence="1" id="KW-0472">Membrane</keyword>
<protein>
    <submittedName>
        <fullName evidence="3">Uncharacterized protein</fullName>
    </submittedName>
</protein>
<gene>
    <name evidence="2" type="ORF">OVA965_LOCUS10480</name>
    <name evidence="3" type="ORF">TMI583_LOCUS10476</name>
</gene>